<keyword evidence="10" id="KW-1185">Reference proteome</keyword>
<comment type="subcellular location">
    <subcellularLocation>
        <location evidence="1">Cytoplasm</location>
    </subcellularLocation>
</comment>
<evidence type="ECO:0000259" key="8">
    <source>
        <dbReference type="Pfam" id="PF00535"/>
    </source>
</evidence>
<keyword evidence="6" id="KW-0119">Carbohydrate metabolism</keyword>
<evidence type="ECO:0000256" key="2">
    <source>
        <dbReference type="ARBA" id="ARBA00005628"/>
    </source>
</evidence>
<dbReference type="RefSeq" id="WP_179643221.1">
    <property type="nucleotide sequence ID" value="NZ_BAAAYY010000047.1"/>
</dbReference>
<dbReference type="NCBIfam" id="TIGR01656">
    <property type="entry name" value="Histidinol-ppas"/>
    <property type="match status" value="1"/>
</dbReference>
<protein>
    <recommendedName>
        <fullName evidence="7">D,D-heptose 1,7-bisphosphate phosphatase</fullName>
    </recommendedName>
</protein>
<keyword evidence="4" id="KW-0479">Metal-binding</keyword>
<dbReference type="NCBIfam" id="TIGR01662">
    <property type="entry name" value="HAD-SF-IIIA"/>
    <property type="match status" value="1"/>
</dbReference>
<dbReference type="InterPro" id="IPR006543">
    <property type="entry name" value="Histidinol-phos"/>
</dbReference>
<dbReference type="InterPro" id="IPR001173">
    <property type="entry name" value="Glyco_trans_2-like"/>
</dbReference>
<evidence type="ECO:0000256" key="3">
    <source>
        <dbReference type="ARBA" id="ARBA00022490"/>
    </source>
</evidence>
<evidence type="ECO:0000313" key="10">
    <source>
        <dbReference type="Proteomes" id="UP000589036"/>
    </source>
</evidence>
<comment type="similarity">
    <text evidence="2">Belongs to the GmhB family.</text>
</comment>
<dbReference type="Pfam" id="PF00535">
    <property type="entry name" value="Glycos_transf_2"/>
    <property type="match status" value="1"/>
</dbReference>
<dbReference type="GO" id="GO:0005737">
    <property type="term" value="C:cytoplasm"/>
    <property type="evidence" value="ECO:0007669"/>
    <property type="project" value="UniProtKB-SubCell"/>
</dbReference>
<keyword evidence="3" id="KW-0963">Cytoplasm</keyword>
<dbReference type="GO" id="GO:0016791">
    <property type="term" value="F:phosphatase activity"/>
    <property type="evidence" value="ECO:0007669"/>
    <property type="project" value="InterPro"/>
</dbReference>
<dbReference type="InterPro" id="IPR029044">
    <property type="entry name" value="Nucleotide-diphossugar_trans"/>
</dbReference>
<evidence type="ECO:0000256" key="5">
    <source>
        <dbReference type="ARBA" id="ARBA00022801"/>
    </source>
</evidence>
<dbReference type="InterPro" id="IPR023214">
    <property type="entry name" value="HAD_sf"/>
</dbReference>
<dbReference type="InterPro" id="IPR036412">
    <property type="entry name" value="HAD-like_sf"/>
</dbReference>
<proteinExistence type="inferred from homology"/>
<dbReference type="GO" id="GO:0046872">
    <property type="term" value="F:metal ion binding"/>
    <property type="evidence" value="ECO:0007669"/>
    <property type="project" value="UniProtKB-KW"/>
</dbReference>
<evidence type="ECO:0000313" key="9">
    <source>
        <dbReference type="EMBL" id="NYE47231.1"/>
    </source>
</evidence>
<dbReference type="PANTHER" id="PTHR42891:SF1">
    <property type="entry name" value="D-GLYCERO-BETA-D-MANNO-HEPTOSE-1,7-BISPHOSPHATE 7-PHOSPHATASE"/>
    <property type="match status" value="1"/>
</dbReference>
<evidence type="ECO:0000256" key="1">
    <source>
        <dbReference type="ARBA" id="ARBA00004496"/>
    </source>
</evidence>
<evidence type="ECO:0000256" key="4">
    <source>
        <dbReference type="ARBA" id="ARBA00022723"/>
    </source>
</evidence>
<dbReference type="SUPFAM" id="SSF56784">
    <property type="entry name" value="HAD-like"/>
    <property type="match status" value="1"/>
</dbReference>
<dbReference type="Gene3D" id="3.90.550.10">
    <property type="entry name" value="Spore Coat Polysaccharide Biosynthesis Protein SpsA, Chain A"/>
    <property type="match status" value="1"/>
</dbReference>
<organism evidence="9 10">
    <name type="scientific">Spinactinospora alkalitolerans</name>
    <dbReference type="NCBI Taxonomy" id="687207"/>
    <lineage>
        <taxon>Bacteria</taxon>
        <taxon>Bacillati</taxon>
        <taxon>Actinomycetota</taxon>
        <taxon>Actinomycetes</taxon>
        <taxon>Streptosporangiales</taxon>
        <taxon>Nocardiopsidaceae</taxon>
        <taxon>Spinactinospora</taxon>
    </lineage>
</organism>
<accession>A0A852TU96</accession>
<feature type="domain" description="Glycosyltransferase 2-like" evidence="8">
    <location>
        <begin position="7"/>
        <end position="128"/>
    </location>
</feature>
<sequence length="503" mass="52860">MAGTSYTVVIPTVGRPSLTDAVRPLLDAGDDGPEEILVVDDRREPGPELAVAGLPGVRVLRSGGRGPAAARDTGWRAAGTAWIAFLDDDVAPPRDWPRRLAADLADLPGYTAGSQGRIHVPPPQGRRPTDAERATLGLAGARWITADMAYRRSVLAEIGGFDPRFARAYREDTDIALRVMNAGYQLVRGERVCVHPLRAAGPWASIGAQRGNADNALMRRLHGARWRERVAEAPGRLPRHALATAALGSTLTLGLLAGRRSAGRWAAAALGAAWAGLTAEFALHRIAAGPRTPAEVAAMAATSAVIPPVACYQRLAGEWRHRRAGPRRAPTTAAILFDRDGTLIHDVPYNADPERVSPVEGARAALERARRAGLRVGVVSNQSGVARGLISPDQLDDVNARVEALLGPFDVWRVCVHGDGDGCECRKPRPGLIESAAAELGVRPRDCVVIGDIGADVDAARAAGARGILVPNGRTLAAETAAAAEVAATLADAVGLALRGVRP</sequence>
<gene>
    <name evidence="9" type="ORF">HDA32_002351</name>
</gene>
<evidence type="ECO:0000256" key="7">
    <source>
        <dbReference type="ARBA" id="ARBA00031828"/>
    </source>
</evidence>
<dbReference type="Pfam" id="PF13242">
    <property type="entry name" value="Hydrolase_like"/>
    <property type="match status" value="1"/>
</dbReference>
<dbReference type="InterPro" id="IPR006549">
    <property type="entry name" value="HAD-SF_hydro_IIIA"/>
</dbReference>
<dbReference type="InterPro" id="IPR004446">
    <property type="entry name" value="Heptose_bisP_phosphatase"/>
</dbReference>
<name>A0A852TU96_9ACTN</name>
<dbReference type="GO" id="GO:0005975">
    <property type="term" value="P:carbohydrate metabolic process"/>
    <property type="evidence" value="ECO:0007669"/>
    <property type="project" value="InterPro"/>
</dbReference>
<dbReference type="PANTHER" id="PTHR42891">
    <property type="entry name" value="D-GLYCERO-BETA-D-MANNO-HEPTOSE-1,7-BISPHOSPHATE 7-PHOSPHATASE"/>
    <property type="match status" value="1"/>
</dbReference>
<dbReference type="SUPFAM" id="SSF53448">
    <property type="entry name" value="Nucleotide-diphospho-sugar transferases"/>
    <property type="match status" value="1"/>
</dbReference>
<dbReference type="AlphaFoldDB" id="A0A852TU96"/>
<dbReference type="EMBL" id="JACCCC010000001">
    <property type="protein sequence ID" value="NYE47231.1"/>
    <property type="molecule type" value="Genomic_DNA"/>
</dbReference>
<comment type="caution">
    <text evidence="9">The sequence shown here is derived from an EMBL/GenBank/DDBJ whole genome shotgun (WGS) entry which is preliminary data.</text>
</comment>
<dbReference type="Gene3D" id="3.40.50.1000">
    <property type="entry name" value="HAD superfamily/HAD-like"/>
    <property type="match status" value="1"/>
</dbReference>
<dbReference type="Proteomes" id="UP000589036">
    <property type="component" value="Unassembled WGS sequence"/>
</dbReference>
<keyword evidence="5 9" id="KW-0378">Hydrolase</keyword>
<reference evidence="9 10" key="1">
    <citation type="submission" date="2020-07" db="EMBL/GenBank/DDBJ databases">
        <title>Sequencing the genomes of 1000 actinobacteria strains.</title>
        <authorList>
            <person name="Klenk H.-P."/>
        </authorList>
    </citation>
    <scope>NUCLEOTIDE SEQUENCE [LARGE SCALE GENOMIC DNA]</scope>
    <source>
        <strain evidence="9 10">CXB654</strain>
    </source>
</reference>
<evidence type="ECO:0000256" key="6">
    <source>
        <dbReference type="ARBA" id="ARBA00023277"/>
    </source>
</evidence>